<organism evidence="1 3">
    <name type="scientific">Xenopus laevis</name>
    <name type="common">African clawed frog</name>
    <dbReference type="NCBI Taxonomy" id="8355"/>
    <lineage>
        <taxon>Eukaryota</taxon>
        <taxon>Metazoa</taxon>
        <taxon>Chordata</taxon>
        <taxon>Craniata</taxon>
        <taxon>Vertebrata</taxon>
        <taxon>Euteleostomi</taxon>
        <taxon>Amphibia</taxon>
        <taxon>Batrachia</taxon>
        <taxon>Anura</taxon>
        <taxon>Pipoidea</taxon>
        <taxon>Pipidae</taxon>
        <taxon>Xenopodinae</taxon>
        <taxon>Xenopus</taxon>
        <taxon>Xenopus</taxon>
    </lineage>
</organism>
<proteinExistence type="predicted"/>
<reference evidence="3" key="1">
    <citation type="journal article" date="2016" name="Nature">
        <title>Genome evolution in the allotetraploid frog Xenopus laevis.</title>
        <authorList>
            <person name="Session A.M."/>
            <person name="Uno Y."/>
            <person name="Kwon T."/>
            <person name="Chapman J.A."/>
            <person name="Toyoda A."/>
            <person name="Takahashi S."/>
            <person name="Fukui A."/>
            <person name="Hikosaka A."/>
            <person name="Suzuki A."/>
            <person name="Kondo M."/>
            <person name="van Heeringen S.J."/>
            <person name="Quigley I."/>
            <person name="Heinz S."/>
            <person name="Ogino H."/>
            <person name="Ochi H."/>
            <person name="Hellsten U."/>
            <person name="Lyons J.B."/>
            <person name="Simakov O."/>
            <person name="Putnam N."/>
            <person name="Stites J."/>
            <person name="Kuroki Y."/>
            <person name="Tanaka T."/>
            <person name="Michiue T."/>
            <person name="Watanabe M."/>
            <person name="Bogdanovic O."/>
            <person name="Lister R."/>
            <person name="Georgiou G."/>
            <person name="Paranjpe S.S."/>
            <person name="van Kruijsbergen I."/>
            <person name="Shu S."/>
            <person name="Carlson J."/>
            <person name="Kinoshita T."/>
            <person name="Ohta Y."/>
            <person name="Mawaribuchi S."/>
            <person name="Jenkins J."/>
            <person name="Grimwood J."/>
            <person name="Schmutz J."/>
            <person name="Mitros T."/>
            <person name="Mozaffari S.V."/>
            <person name="Suzuki Y."/>
            <person name="Haramoto Y."/>
            <person name="Yamamoto T.S."/>
            <person name="Takagi C."/>
            <person name="Heald R."/>
            <person name="Miller K."/>
            <person name="Haudenschild C."/>
            <person name="Kitzman J."/>
            <person name="Nakayama T."/>
            <person name="Izutsu Y."/>
            <person name="Robert J."/>
            <person name="Fortriede J."/>
            <person name="Burns K."/>
            <person name="Lotay V."/>
            <person name="Karimi K."/>
            <person name="Yasuoka Y."/>
            <person name="Dichmann D.S."/>
            <person name="Flajnik M.F."/>
            <person name="Houston D.W."/>
            <person name="Shendure J."/>
            <person name="DuPasquier L."/>
            <person name="Vize P.D."/>
            <person name="Zorn A.M."/>
            <person name="Ito M."/>
            <person name="Marcotte E.M."/>
            <person name="Wallingford J.B."/>
            <person name="Ito Y."/>
            <person name="Asashima M."/>
            <person name="Ueno N."/>
            <person name="Matsuda Y."/>
            <person name="Veenstra G.J."/>
            <person name="Fujiyama A."/>
            <person name="Harland R.M."/>
            <person name="Taira M."/>
            <person name="Rokhsar D.S."/>
        </authorList>
    </citation>
    <scope>NUCLEOTIDE SEQUENCE [LARGE SCALE GENOMIC DNA]</scope>
    <source>
        <strain evidence="3">J</strain>
    </source>
</reference>
<dbReference type="EMBL" id="CM004478">
    <property type="protein sequence ID" value="OCT72357.1"/>
    <property type="molecule type" value="Genomic_DNA"/>
</dbReference>
<sequence length="83" mass="9760">MLLSVFIVRYKKRLYRQRGGYVAPVSLRLKLCGFKWKSTNFMDIKIDIKLRRYISCNTTKYKVQSSYAVLIEQSSSRNRCIGA</sequence>
<evidence type="ECO:0000313" key="2">
    <source>
        <dbReference type="EMBL" id="OCT72358.1"/>
    </source>
</evidence>
<dbReference type="EMBL" id="CM004478">
    <property type="protein sequence ID" value="OCT72358.1"/>
    <property type="molecule type" value="Genomic_DNA"/>
</dbReference>
<dbReference type="AlphaFoldDB" id="A0A974CG30"/>
<protein>
    <submittedName>
        <fullName evidence="1">Uncharacterized protein</fullName>
    </submittedName>
</protein>
<reference evidence="1" key="2">
    <citation type="submission" date="2016-05" db="EMBL/GenBank/DDBJ databases">
        <title>WGS assembly of Xenopus laevis.</title>
        <authorList>
            <person name="Session A."/>
            <person name="Uno Y."/>
            <person name="Kwon T."/>
            <person name="Chapman J."/>
            <person name="Toyoda A."/>
            <person name="Takahashi S."/>
            <person name="Fukui A."/>
            <person name="Hikosaka A."/>
            <person name="Putnam N."/>
            <person name="Stites J."/>
            <person name="Van Heeringen S."/>
            <person name="Quigley I."/>
            <person name="Heinz S."/>
            <person name="Hellsten U."/>
            <person name="Lyons J."/>
            <person name="Suzuki A."/>
            <person name="Kondo M."/>
            <person name="Ogino H."/>
            <person name="Ochi H."/>
            <person name="Bogdanovic O."/>
            <person name="Lister R."/>
            <person name="Georgiou G."/>
            <person name="Paranjpe S."/>
            <person name="Van Kruijsbergen I."/>
            <person name="Mozaffari S."/>
            <person name="Shu S."/>
            <person name="Schmutz J."/>
            <person name="Jenkins J."/>
            <person name="Grimwood J."/>
            <person name="Carlson J."/>
            <person name="Mitros T."/>
            <person name="Simakov O."/>
            <person name="Heald R."/>
            <person name="Miller K."/>
            <person name="Haudenschild C."/>
            <person name="Kuroki Y."/>
            <person name="Tanaka T."/>
            <person name="Michiue T."/>
            <person name="Watanabe M."/>
            <person name="Kinoshita T."/>
            <person name="Ohta Y."/>
            <person name="Mawaribuchi S."/>
            <person name="Suzuki Y."/>
            <person name="Haramoto Y."/>
            <person name="Yamamoto T."/>
            <person name="Takagi C."/>
            <person name="Kitzman J."/>
            <person name="Shendure J."/>
            <person name="Nakayama T."/>
            <person name="Izutsu Y."/>
            <person name="Robert J."/>
            <person name="Dichmann D."/>
            <person name="Flajnik M."/>
            <person name="Houston D."/>
            <person name="Marcotte E."/>
            <person name="Wallingford J."/>
            <person name="Ito Y."/>
            <person name="Asashima M."/>
            <person name="Ueno N."/>
            <person name="Matsuda Y."/>
            <person name="Jan Veenstra G."/>
            <person name="Fujiyama A."/>
            <person name="Harland R."/>
            <person name="Taira M."/>
            <person name="Rokhsar D.S."/>
        </authorList>
    </citation>
    <scope>NUCLEOTIDE SEQUENCE</scope>
    <source>
        <strain evidence="1">J</strain>
        <tissue evidence="1">Blood</tissue>
    </source>
</reference>
<dbReference type="Proteomes" id="UP000694892">
    <property type="component" value="Chromosome 7L"/>
</dbReference>
<evidence type="ECO:0000313" key="1">
    <source>
        <dbReference type="EMBL" id="OCT72357.1"/>
    </source>
</evidence>
<name>A0A974CG30_XENLA</name>
<gene>
    <name evidence="1" type="ORF">XELAEV_18035334mg</name>
    <name evidence="2" type="ORF">XELAEV_18035335mg</name>
</gene>
<accession>A0A974CG30</accession>
<evidence type="ECO:0000313" key="3">
    <source>
        <dbReference type="Proteomes" id="UP000694892"/>
    </source>
</evidence>